<dbReference type="InterPro" id="IPR000182">
    <property type="entry name" value="GNAT_dom"/>
</dbReference>
<accession>A0A552UYJ3</accession>
<sequence length="177" mass="20588">MSTPLETSRLYFRELQPSDDEAMFELDANPNVHRYLGNKPVTTIDESRAMIQNIRQQYIDNGIGRMAAILKETNEFIGWVGLKLQSNVNGRDQYYDIGYRLLEKHWAKGYATEANFFFRDYAFNHLNIKVLNATALTANKASCHILEKTGLIFTETFDYNGEECRWFEMLNPNLNNK</sequence>
<gene>
    <name evidence="2" type="ORF">FMM05_13765</name>
</gene>
<proteinExistence type="predicted"/>
<feature type="domain" description="N-acetyltransferase" evidence="1">
    <location>
        <begin position="10"/>
        <end position="171"/>
    </location>
</feature>
<dbReference type="Proteomes" id="UP000320643">
    <property type="component" value="Unassembled WGS sequence"/>
</dbReference>
<dbReference type="InterPro" id="IPR016181">
    <property type="entry name" value="Acyl_CoA_acyltransferase"/>
</dbReference>
<dbReference type="PANTHER" id="PTHR43792:SF16">
    <property type="entry name" value="N-ACETYLTRANSFERASE DOMAIN-CONTAINING PROTEIN"/>
    <property type="match status" value="1"/>
</dbReference>
<dbReference type="Pfam" id="PF13302">
    <property type="entry name" value="Acetyltransf_3"/>
    <property type="match status" value="1"/>
</dbReference>
<dbReference type="PANTHER" id="PTHR43792">
    <property type="entry name" value="GNAT FAMILY, PUTATIVE (AFU_ORTHOLOGUE AFUA_3G00765)-RELATED-RELATED"/>
    <property type="match status" value="1"/>
</dbReference>
<dbReference type="SUPFAM" id="SSF55729">
    <property type="entry name" value="Acyl-CoA N-acyltransferases (Nat)"/>
    <property type="match status" value="1"/>
</dbReference>
<organism evidence="2 3">
    <name type="scientific">Flavobacterium zepuense</name>
    <dbReference type="NCBI Taxonomy" id="2593302"/>
    <lineage>
        <taxon>Bacteria</taxon>
        <taxon>Pseudomonadati</taxon>
        <taxon>Bacteroidota</taxon>
        <taxon>Flavobacteriia</taxon>
        <taxon>Flavobacteriales</taxon>
        <taxon>Flavobacteriaceae</taxon>
        <taxon>Flavobacterium</taxon>
    </lineage>
</organism>
<evidence type="ECO:0000259" key="1">
    <source>
        <dbReference type="PROSITE" id="PS51186"/>
    </source>
</evidence>
<dbReference type="Gene3D" id="3.40.630.30">
    <property type="match status" value="1"/>
</dbReference>
<dbReference type="InterPro" id="IPR051531">
    <property type="entry name" value="N-acetyltransferase"/>
</dbReference>
<keyword evidence="3" id="KW-1185">Reference proteome</keyword>
<dbReference type="GO" id="GO:0016747">
    <property type="term" value="F:acyltransferase activity, transferring groups other than amino-acyl groups"/>
    <property type="evidence" value="ECO:0007669"/>
    <property type="project" value="InterPro"/>
</dbReference>
<evidence type="ECO:0000313" key="3">
    <source>
        <dbReference type="Proteomes" id="UP000320643"/>
    </source>
</evidence>
<comment type="caution">
    <text evidence="2">The sequence shown here is derived from an EMBL/GenBank/DDBJ whole genome shotgun (WGS) entry which is preliminary data.</text>
</comment>
<reference evidence="2 3" key="1">
    <citation type="submission" date="2019-07" db="EMBL/GenBank/DDBJ databases">
        <title>Flavobacterium sp. nov., isolated from glacier ice.</title>
        <authorList>
            <person name="Liu Q."/>
            <person name="Xin Y.-H."/>
        </authorList>
    </citation>
    <scope>NUCLEOTIDE SEQUENCE [LARGE SCALE GENOMIC DNA]</scope>
    <source>
        <strain evidence="2 3">ZT4R6</strain>
    </source>
</reference>
<keyword evidence="2" id="KW-0808">Transferase</keyword>
<dbReference type="AlphaFoldDB" id="A0A552UYJ3"/>
<dbReference type="RefSeq" id="WP_143373978.1">
    <property type="nucleotide sequence ID" value="NZ_VJVZ01000009.1"/>
</dbReference>
<dbReference type="OrthoDB" id="9788916at2"/>
<dbReference type="EMBL" id="VJVZ01000009">
    <property type="protein sequence ID" value="TRW23261.1"/>
    <property type="molecule type" value="Genomic_DNA"/>
</dbReference>
<evidence type="ECO:0000313" key="2">
    <source>
        <dbReference type="EMBL" id="TRW23261.1"/>
    </source>
</evidence>
<protein>
    <submittedName>
        <fullName evidence="2">GNAT family N-acetyltransferase</fullName>
    </submittedName>
</protein>
<name>A0A552UYJ3_9FLAO</name>
<dbReference type="PROSITE" id="PS51186">
    <property type="entry name" value="GNAT"/>
    <property type="match status" value="1"/>
</dbReference>